<feature type="coiled-coil region" evidence="1">
    <location>
        <begin position="51"/>
        <end position="85"/>
    </location>
</feature>
<dbReference type="EMBL" id="JACAZE010000015">
    <property type="protein sequence ID" value="KAF7298254.1"/>
    <property type="molecule type" value="Genomic_DNA"/>
</dbReference>
<feature type="coiled-coil region" evidence="1">
    <location>
        <begin position="301"/>
        <end position="335"/>
    </location>
</feature>
<comment type="caution">
    <text evidence="2">The sequence shown here is derived from an EMBL/GenBank/DDBJ whole genome shotgun (WGS) entry which is preliminary data.</text>
</comment>
<proteinExistence type="predicted"/>
<protein>
    <submittedName>
        <fullName evidence="2">Uncharacterized protein</fullName>
    </submittedName>
</protein>
<sequence length="394" mass="44419">MNDDQLRHLLARVTEQYAQLAEQSVPRTTHDALKHENNLLQQRNWRLSRRLANSQDQITQLAELIRQKQVENALLQSRIADLDDECNFHRLSATHYPPSNGESVTVVDLRSDVSAAILQQSVANSLVDAYRLLSQESILTCALGVAELKHEQRVSVDLRQQLRETRESLYTEQDARSQTESHLTSRVAELQEDARLLVERAEIFSLGDKRTIKQLTESVRTARLTEESLRNEITSMTAAIAESEQFQQAYYSLSDEVQSLIARKELAEGEADKLSKFNAEILGHHNPAQKIMYVDRVRRELAEAKHKLALTAVDLQNAKSENAALAQELELYTAVDSEKPRTVVTRVARAPLATLNRATPSPSHTATPVTCEVSPPVAKGWQLPEHSEDFSYTI</sequence>
<evidence type="ECO:0000313" key="3">
    <source>
        <dbReference type="Proteomes" id="UP000613580"/>
    </source>
</evidence>
<dbReference type="AlphaFoldDB" id="A0A8H6W3T1"/>
<dbReference type="Proteomes" id="UP000613580">
    <property type="component" value="Unassembled WGS sequence"/>
</dbReference>
<keyword evidence="1" id="KW-0175">Coiled coil</keyword>
<evidence type="ECO:0000256" key="1">
    <source>
        <dbReference type="SAM" id="Coils"/>
    </source>
</evidence>
<reference evidence="2" key="1">
    <citation type="submission" date="2020-05" db="EMBL/GenBank/DDBJ databases">
        <title>Mycena genomes resolve the evolution of fungal bioluminescence.</title>
        <authorList>
            <person name="Tsai I.J."/>
        </authorList>
    </citation>
    <scope>NUCLEOTIDE SEQUENCE</scope>
    <source>
        <strain evidence="2">110903Hualien_Pintung</strain>
    </source>
</reference>
<organism evidence="2 3">
    <name type="scientific">Mycena chlorophos</name>
    <name type="common">Agaric fungus</name>
    <name type="synonym">Agaricus chlorophos</name>
    <dbReference type="NCBI Taxonomy" id="658473"/>
    <lineage>
        <taxon>Eukaryota</taxon>
        <taxon>Fungi</taxon>
        <taxon>Dikarya</taxon>
        <taxon>Basidiomycota</taxon>
        <taxon>Agaricomycotina</taxon>
        <taxon>Agaricomycetes</taxon>
        <taxon>Agaricomycetidae</taxon>
        <taxon>Agaricales</taxon>
        <taxon>Marasmiineae</taxon>
        <taxon>Mycenaceae</taxon>
        <taxon>Mycena</taxon>
    </lineage>
</organism>
<keyword evidence="3" id="KW-1185">Reference proteome</keyword>
<name>A0A8H6W3T1_MYCCL</name>
<accession>A0A8H6W3T1</accession>
<dbReference type="OrthoDB" id="419631at2759"/>
<evidence type="ECO:0000313" key="2">
    <source>
        <dbReference type="EMBL" id="KAF7298254.1"/>
    </source>
</evidence>
<gene>
    <name evidence="2" type="ORF">HMN09_01047500</name>
</gene>